<proteinExistence type="predicted"/>
<dbReference type="AlphaFoldDB" id="A0A0E0RGW1"/>
<dbReference type="EnsemblPlants" id="ORUFI12G11990.1">
    <property type="protein sequence ID" value="ORUFI12G11990.1"/>
    <property type="gene ID" value="ORUFI12G11990"/>
</dbReference>
<protein>
    <submittedName>
        <fullName evidence="1">Uncharacterized protein</fullName>
    </submittedName>
</protein>
<reference evidence="1" key="2">
    <citation type="submission" date="2015-06" db="UniProtKB">
        <authorList>
            <consortium name="EnsemblPlants"/>
        </authorList>
    </citation>
    <scope>IDENTIFICATION</scope>
</reference>
<name>A0A0E0RGW1_ORYRU</name>
<organism evidence="1 2">
    <name type="scientific">Oryza rufipogon</name>
    <name type="common">Brownbeard rice</name>
    <name type="synonym">Asian wild rice</name>
    <dbReference type="NCBI Taxonomy" id="4529"/>
    <lineage>
        <taxon>Eukaryota</taxon>
        <taxon>Viridiplantae</taxon>
        <taxon>Streptophyta</taxon>
        <taxon>Embryophyta</taxon>
        <taxon>Tracheophyta</taxon>
        <taxon>Spermatophyta</taxon>
        <taxon>Magnoliopsida</taxon>
        <taxon>Liliopsida</taxon>
        <taxon>Poales</taxon>
        <taxon>Poaceae</taxon>
        <taxon>BOP clade</taxon>
        <taxon>Oryzoideae</taxon>
        <taxon>Oryzeae</taxon>
        <taxon>Oryzinae</taxon>
        <taxon>Oryza</taxon>
    </lineage>
</organism>
<evidence type="ECO:0000313" key="2">
    <source>
        <dbReference type="Proteomes" id="UP000008022"/>
    </source>
</evidence>
<dbReference type="HOGENOM" id="CLU_2945806_0_0_1"/>
<keyword evidence="2" id="KW-1185">Reference proteome</keyword>
<sequence length="60" mass="6661">MALPCRNVRPCPALRRRCRWRAARAPPQTPCPPPCRPRAVPAALGRAQPCPGCCLPFGWR</sequence>
<reference evidence="2" key="1">
    <citation type="submission" date="2013-06" db="EMBL/GenBank/DDBJ databases">
        <authorList>
            <person name="Zhao Q."/>
        </authorList>
    </citation>
    <scope>NUCLEOTIDE SEQUENCE</scope>
    <source>
        <strain evidence="2">cv. W1943</strain>
    </source>
</reference>
<evidence type="ECO:0000313" key="1">
    <source>
        <dbReference type="EnsemblPlants" id="ORUFI12G11990.1"/>
    </source>
</evidence>
<accession>A0A0E0RGW1</accession>
<dbReference type="Proteomes" id="UP000008022">
    <property type="component" value="Unassembled WGS sequence"/>
</dbReference>
<dbReference type="Gramene" id="ORUFI12G11990.1">
    <property type="protein sequence ID" value="ORUFI12G11990.1"/>
    <property type="gene ID" value="ORUFI12G11990"/>
</dbReference>